<accession>A0A229YRW1</accession>
<organism evidence="1 2">
    <name type="scientific">Aspergillus turcosus</name>
    <dbReference type="NCBI Taxonomy" id="1245748"/>
    <lineage>
        <taxon>Eukaryota</taxon>
        <taxon>Fungi</taxon>
        <taxon>Dikarya</taxon>
        <taxon>Ascomycota</taxon>
        <taxon>Pezizomycotina</taxon>
        <taxon>Eurotiomycetes</taxon>
        <taxon>Eurotiomycetidae</taxon>
        <taxon>Eurotiales</taxon>
        <taxon>Aspergillaceae</taxon>
        <taxon>Aspergillus</taxon>
        <taxon>Aspergillus subgen. Fumigati</taxon>
    </lineage>
</organism>
<sequence length="252" mass="28720">MSGSLEFLSGLEGTEITFQSSTDASFYFPPQTWIITEKLSEDPRQLTQKDIDDGLGPAFTGAKFLCHRADDPTKIAFMRIYKQVPIAGTEFQNSRVRARQAAPPRMHDELMAFKAFKKKRCNVVPELLCYQEGVQDQDGIVPGGYVTYLVWDKVPGEPLNTETFWSLDLPSRHTIRAQFRTVYEELVRCGYVPRMATLSKIIFDKSTGKMHISGFGLAGRVDPNQKWSDTKYVQFRLAKRPACDSDITEWTW</sequence>
<dbReference type="AlphaFoldDB" id="A0A229YRW1"/>
<keyword evidence="2" id="KW-1185">Reference proteome</keyword>
<name>A0A229YRW1_9EURO</name>
<gene>
    <name evidence="1" type="ORF">CFD26_105445</name>
</gene>
<proteinExistence type="predicted"/>
<dbReference type="EMBL" id="NIDN02000018">
    <property type="protein sequence ID" value="RLM00217.1"/>
    <property type="molecule type" value="Genomic_DNA"/>
</dbReference>
<evidence type="ECO:0008006" key="3">
    <source>
        <dbReference type="Google" id="ProtNLM"/>
    </source>
</evidence>
<comment type="caution">
    <text evidence="1">The sequence shown here is derived from an EMBL/GenBank/DDBJ whole genome shotgun (WGS) entry which is preliminary data.</text>
</comment>
<protein>
    <recommendedName>
        <fullName evidence="3">Protein kinase domain-containing protein</fullName>
    </recommendedName>
</protein>
<evidence type="ECO:0000313" key="2">
    <source>
        <dbReference type="Proteomes" id="UP000215289"/>
    </source>
</evidence>
<reference evidence="1 2" key="1">
    <citation type="submission" date="2018-08" db="EMBL/GenBank/DDBJ databases">
        <title>Draft genome sequences of two Aspergillus turcosus clinical strains isolated from bronchoalveolar lavage fluid: one azole-susceptible and the other azole-resistant.</title>
        <authorList>
            <person name="Parent-Michaud M."/>
            <person name="Dufresne P.J."/>
            <person name="Fournier E."/>
            <person name="Martineau C."/>
            <person name="Moreira S."/>
            <person name="Perkins V."/>
            <person name="De Repentigny L."/>
            <person name="Dufresne S.F."/>
        </authorList>
    </citation>
    <scope>NUCLEOTIDE SEQUENCE [LARGE SCALE GENOMIC DNA]</scope>
    <source>
        <strain evidence="1">HMR AF 1038</strain>
    </source>
</reference>
<dbReference type="OrthoDB" id="5401170at2759"/>
<evidence type="ECO:0000313" key="1">
    <source>
        <dbReference type="EMBL" id="RLM00217.1"/>
    </source>
</evidence>
<dbReference type="Proteomes" id="UP000215289">
    <property type="component" value="Unassembled WGS sequence"/>
</dbReference>